<dbReference type="InterPro" id="IPR036514">
    <property type="entry name" value="SGNH_hydro_sf"/>
</dbReference>
<dbReference type="EMBL" id="SVER01000030">
    <property type="protein sequence ID" value="MBE5920323.1"/>
    <property type="molecule type" value="Genomic_DNA"/>
</dbReference>
<evidence type="ECO:0000313" key="2">
    <source>
        <dbReference type="EMBL" id="MBE5920323.1"/>
    </source>
</evidence>
<evidence type="ECO:0000313" key="3">
    <source>
        <dbReference type="Proteomes" id="UP000766246"/>
    </source>
</evidence>
<organism evidence="2 3">
    <name type="scientific">Pseudobutyrivibrio ruminis</name>
    <dbReference type="NCBI Taxonomy" id="46206"/>
    <lineage>
        <taxon>Bacteria</taxon>
        <taxon>Bacillati</taxon>
        <taxon>Bacillota</taxon>
        <taxon>Clostridia</taxon>
        <taxon>Lachnospirales</taxon>
        <taxon>Lachnospiraceae</taxon>
        <taxon>Pseudobutyrivibrio</taxon>
    </lineage>
</organism>
<feature type="domain" description="SGNH hydrolase-type esterase" evidence="1">
    <location>
        <begin position="161"/>
        <end position="272"/>
    </location>
</feature>
<comment type="caution">
    <text evidence="2">The sequence shown here is derived from an EMBL/GenBank/DDBJ whole genome shotgun (WGS) entry which is preliminary data.</text>
</comment>
<dbReference type="SUPFAM" id="SSF52266">
    <property type="entry name" value="SGNH hydrolase"/>
    <property type="match status" value="1"/>
</dbReference>
<dbReference type="Pfam" id="PF13472">
    <property type="entry name" value="Lipase_GDSL_2"/>
    <property type="match status" value="1"/>
</dbReference>
<evidence type="ECO:0000259" key="1">
    <source>
        <dbReference type="Pfam" id="PF13472"/>
    </source>
</evidence>
<protein>
    <recommendedName>
        <fullName evidence="1">SGNH hydrolase-type esterase domain-containing protein</fullName>
    </recommendedName>
</protein>
<dbReference type="Proteomes" id="UP000766246">
    <property type="component" value="Unassembled WGS sequence"/>
</dbReference>
<dbReference type="InterPro" id="IPR013830">
    <property type="entry name" value="SGNH_hydro"/>
</dbReference>
<gene>
    <name evidence="2" type="ORF">E7272_10840</name>
</gene>
<proteinExistence type="predicted"/>
<dbReference type="Gene3D" id="3.40.50.1110">
    <property type="entry name" value="SGNH hydrolase"/>
    <property type="match status" value="1"/>
</dbReference>
<name>A0A927UCD7_9FIRM</name>
<accession>A0A927UCD7</accession>
<dbReference type="AlphaFoldDB" id="A0A927UCD7"/>
<reference evidence="2" key="1">
    <citation type="submission" date="2019-04" db="EMBL/GenBank/DDBJ databases">
        <title>Evolution of Biomass-Degrading Anaerobic Consortia Revealed by Metagenomics.</title>
        <authorList>
            <person name="Peng X."/>
        </authorList>
    </citation>
    <scope>NUCLEOTIDE SEQUENCE</scope>
    <source>
        <strain evidence="2">SIG311</strain>
    </source>
</reference>
<sequence>MKVKGFLLLSLITITSIGISITSFCLRNSVYKDYYNNLAQVPMEAVPFKAMADGVFPWTKVSLPENKEEKPASSSVTVAQQEAREIKEFKTVDDSYFDDALFIGDSRMVGLSQYCVAIDSRATFFAQKSLTIFDIRNKEWIEAEDGTEMSIAKALEGKHFKKIYLMVGINELGTGDEERFRNVYAQVIEGLKYLQPDATIFINSIMHVSEEKNNTDELYNNTNINIRNEAIKGLADNRTVFYLDINEAVDDENGNLRAETTGDGVHLKGACYEPWHQYLLEHGVE</sequence>